<evidence type="ECO:0000313" key="3">
    <source>
        <dbReference type="Proteomes" id="UP000271974"/>
    </source>
</evidence>
<feature type="non-terminal residue" evidence="2">
    <location>
        <position position="438"/>
    </location>
</feature>
<protein>
    <recommendedName>
        <fullName evidence="1">Fanconi anaemia group A protein helical domain-containing protein</fullName>
    </recommendedName>
</protein>
<feature type="domain" description="Fanconi anaemia group A protein helical" evidence="1">
    <location>
        <begin position="40"/>
        <end position="118"/>
    </location>
</feature>
<dbReference type="PANTHER" id="PTHR12047">
    <property type="entry name" value="FANCONI ANEMIA GROUP A PROTEIN"/>
    <property type="match status" value="1"/>
</dbReference>
<gene>
    <name evidence="2" type="ORF">EGW08_021586</name>
</gene>
<dbReference type="Proteomes" id="UP000271974">
    <property type="component" value="Unassembled WGS sequence"/>
</dbReference>
<comment type="caution">
    <text evidence="2">The sequence shown here is derived from an EMBL/GenBank/DDBJ whole genome shotgun (WGS) entry which is preliminary data.</text>
</comment>
<dbReference type="PANTHER" id="PTHR12047:SF2">
    <property type="entry name" value="FANCONI ANEMIA GROUP A PROTEIN"/>
    <property type="match status" value="1"/>
</dbReference>
<evidence type="ECO:0000313" key="2">
    <source>
        <dbReference type="EMBL" id="RUS70649.1"/>
    </source>
</evidence>
<dbReference type="GO" id="GO:0043240">
    <property type="term" value="C:Fanconi anaemia nuclear complex"/>
    <property type="evidence" value="ECO:0007669"/>
    <property type="project" value="InterPro"/>
</dbReference>
<organism evidence="2 3">
    <name type="scientific">Elysia chlorotica</name>
    <name type="common">Eastern emerald elysia</name>
    <name type="synonym">Sea slug</name>
    <dbReference type="NCBI Taxonomy" id="188477"/>
    <lineage>
        <taxon>Eukaryota</taxon>
        <taxon>Metazoa</taxon>
        <taxon>Spiralia</taxon>
        <taxon>Lophotrochozoa</taxon>
        <taxon>Mollusca</taxon>
        <taxon>Gastropoda</taxon>
        <taxon>Heterobranchia</taxon>
        <taxon>Euthyneura</taxon>
        <taxon>Panpulmonata</taxon>
        <taxon>Sacoglossa</taxon>
        <taxon>Placobranchoidea</taxon>
        <taxon>Plakobranchidae</taxon>
        <taxon>Elysia</taxon>
    </lineage>
</organism>
<dbReference type="STRING" id="188477.A0A3S1H226"/>
<evidence type="ECO:0000259" key="1">
    <source>
        <dbReference type="Pfam" id="PF24781"/>
    </source>
</evidence>
<dbReference type="GO" id="GO:0036297">
    <property type="term" value="P:interstrand cross-link repair"/>
    <property type="evidence" value="ECO:0007669"/>
    <property type="project" value="InterPro"/>
</dbReference>
<dbReference type="InterPro" id="IPR055386">
    <property type="entry name" value="FANCA_helical"/>
</dbReference>
<name>A0A3S1H226_ELYCH</name>
<dbReference type="Pfam" id="PF24781">
    <property type="entry name" value="FANCA_helical"/>
    <property type="match status" value="1"/>
</dbReference>
<dbReference type="InterPro" id="IPR003516">
    <property type="entry name" value="FANCA"/>
</dbReference>
<sequence>MDLGVPLNEKMTRMYGNSCGRSKNSNEEDQVNKYGAVDSTEQDVQKAVAAFAESRKIPAVLMQASIFQKPYFMGKFLPALMKPRVLPDCPDERMLLIAELNKSGKIQTAAYNQYLQACEAEKQALLEGVFDVDDDEEMEELSLPVVEQLQKRLDYFTQEVLTGSYQIQSGSLSTVLEKVSAMVTESSLNSNAESKVSNLNIIVNLCDLHSLPSDNISKISRLLLDQMSSLVTKWREQSRKEQQSEVFPANLATHVVQLIQTLLQQFPVLRSHLYTTVLAVLNQKEVKGVDKSIYGLPLMCLCMANLPYNISITVDKGKSLEVENFVKALLLCLDMVNGGEDILRFCLDYMQMSCNWLSFLEEQLAQQDVVELGSECVSEEDLLPPALVKNVTFVCWRRNLIDFDGACLDLHKPNVLSGPASALCNLKRWQKMLKKHQV</sequence>
<accession>A0A3S1H226</accession>
<proteinExistence type="predicted"/>
<dbReference type="OrthoDB" id="2287188at2759"/>
<keyword evidence="3" id="KW-1185">Reference proteome</keyword>
<dbReference type="EMBL" id="RQTK01001360">
    <property type="protein sequence ID" value="RUS70649.1"/>
    <property type="molecule type" value="Genomic_DNA"/>
</dbReference>
<reference evidence="2 3" key="1">
    <citation type="submission" date="2019-01" db="EMBL/GenBank/DDBJ databases">
        <title>A draft genome assembly of the solar-powered sea slug Elysia chlorotica.</title>
        <authorList>
            <person name="Cai H."/>
            <person name="Li Q."/>
            <person name="Fang X."/>
            <person name="Li J."/>
            <person name="Curtis N.E."/>
            <person name="Altenburger A."/>
            <person name="Shibata T."/>
            <person name="Feng M."/>
            <person name="Maeda T."/>
            <person name="Schwartz J.A."/>
            <person name="Shigenobu S."/>
            <person name="Lundholm N."/>
            <person name="Nishiyama T."/>
            <person name="Yang H."/>
            <person name="Hasebe M."/>
            <person name="Li S."/>
            <person name="Pierce S.K."/>
            <person name="Wang J."/>
        </authorList>
    </citation>
    <scope>NUCLEOTIDE SEQUENCE [LARGE SCALE GENOMIC DNA]</scope>
    <source>
        <strain evidence="2">EC2010</strain>
        <tissue evidence="2">Whole organism of an adult</tissue>
    </source>
</reference>
<dbReference type="AlphaFoldDB" id="A0A3S1H226"/>